<evidence type="ECO:0000313" key="3">
    <source>
        <dbReference type="Proteomes" id="UP000585721"/>
    </source>
</evidence>
<keyword evidence="3" id="KW-1185">Reference proteome</keyword>
<dbReference type="GO" id="GO:0051920">
    <property type="term" value="F:peroxiredoxin activity"/>
    <property type="evidence" value="ECO:0007669"/>
    <property type="project" value="InterPro"/>
</dbReference>
<dbReference type="Gene3D" id="1.20.1290.10">
    <property type="entry name" value="AhpD-like"/>
    <property type="match status" value="1"/>
</dbReference>
<evidence type="ECO:0000313" key="2">
    <source>
        <dbReference type="EMBL" id="MBB6056162.1"/>
    </source>
</evidence>
<dbReference type="PANTHER" id="PTHR33570:SF2">
    <property type="entry name" value="CARBOXYMUCONOLACTONE DECARBOXYLASE-LIKE DOMAIN-CONTAINING PROTEIN"/>
    <property type="match status" value="1"/>
</dbReference>
<dbReference type="Pfam" id="PF02627">
    <property type="entry name" value="CMD"/>
    <property type="match status" value="1"/>
</dbReference>
<dbReference type="AlphaFoldDB" id="A0A841GNX6"/>
<keyword evidence="2" id="KW-0560">Oxidoreductase</keyword>
<dbReference type="Proteomes" id="UP000585721">
    <property type="component" value="Unassembled WGS sequence"/>
</dbReference>
<dbReference type="EMBL" id="JACHGR010000006">
    <property type="protein sequence ID" value="MBB6056162.1"/>
    <property type="molecule type" value="Genomic_DNA"/>
</dbReference>
<sequence>MGHIEELQSYLNTALQDGVSINELKELMIQLYAYCGFPRSLNGLSALMVVITERQKSGTNDDVGQTPKPIPVDKSRFELGDEVQRELTGGPVKGPLFDFAPAIDAFLKEHLFADIFLRGVLSYQEREIITIATLACIGVISQLTSHIRIGMNTGLVVSQINSIAEVLNEINEASAAKNIRTILKTIC</sequence>
<proteinExistence type="predicted"/>
<gene>
    <name evidence="2" type="ORF">HNR75_002092</name>
</gene>
<dbReference type="SUPFAM" id="SSF69118">
    <property type="entry name" value="AhpD-like"/>
    <property type="match status" value="1"/>
</dbReference>
<feature type="domain" description="Carboxymuconolactone decarboxylase-like" evidence="1">
    <location>
        <begin position="101"/>
        <end position="179"/>
    </location>
</feature>
<accession>A0A841GNX6</accession>
<dbReference type="InterPro" id="IPR029032">
    <property type="entry name" value="AhpD-like"/>
</dbReference>
<protein>
    <submittedName>
        <fullName evidence="2">Alkylhydroperoxidase/carboxymuconolactone decarboxylase family protein YurZ</fullName>
    </submittedName>
</protein>
<name>A0A841GNX6_9GAMM</name>
<keyword evidence="2" id="KW-0575">Peroxidase</keyword>
<organism evidence="2 3">
    <name type="scientific">Tolumonas osonensis</name>
    <dbReference type="NCBI Taxonomy" id="675874"/>
    <lineage>
        <taxon>Bacteria</taxon>
        <taxon>Pseudomonadati</taxon>
        <taxon>Pseudomonadota</taxon>
        <taxon>Gammaproteobacteria</taxon>
        <taxon>Aeromonadales</taxon>
        <taxon>Aeromonadaceae</taxon>
        <taxon>Tolumonas</taxon>
    </lineage>
</organism>
<comment type="caution">
    <text evidence="2">The sequence shown here is derived from an EMBL/GenBank/DDBJ whole genome shotgun (WGS) entry which is preliminary data.</text>
</comment>
<dbReference type="InterPro" id="IPR003779">
    <property type="entry name" value="CMD-like"/>
</dbReference>
<dbReference type="InterPro" id="IPR052512">
    <property type="entry name" value="4CMD/NDH-1_regulator"/>
</dbReference>
<dbReference type="PANTHER" id="PTHR33570">
    <property type="entry name" value="4-CARBOXYMUCONOLACTONE DECARBOXYLASE FAMILY PROTEIN"/>
    <property type="match status" value="1"/>
</dbReference>
<evidence type="ECO:0000259" key="1">
    <source>
        <dbReference type="Pfam" id="PF02627"/>
    </source>
</evidence>
<reference evidence="2 3" key="1">
    <citation type="submission" date="2020-08" db="EMBL/GenBank/DDBJ databases">
        <title>Genomic Encyclopedia of Type Strains, Phase IV (KMG-IV): sequencing the most valuable type-strain genomes for metagenomic binning, comparative biology and taxonomic classification.</title>
        <authorList>
            <person name="Goeker M."/>
        </authorList>
    </citation>
    <scope>NUCLEOTIDE SEQUENCE [LARGE SCALE GENOMIC DNA]</scope>
    <source>
        <strain evidence="2 3">DSM 22975</strain>
    </source>
</reference>